<evidence type="ECO:0000313" key="4">
    <source>
        <dbReference type="EMBL" id="MST50548.1"/>
    </source>
</evidence>
<comment type="caution">
    <text evidence="4">The sequence shown here is derived from an EMBL/GenBank/DDBJ whole genome shotgun (WGS) entry which is preliminary data.</text>
</comment>
<keyword evidence="2" id="KW-1133">Transmembrane helix</keyword>
<feature type="domain" description="Leucine rich repeat variant" evidence="3">
    <location>
        <begin position="10"/>
        <end position="65"/>
    </location>
</feature>
<feature type="region of interest" description="Disordered" evidence="1">
    <location>
        <begin position="182"/>
        <end position="247"/>
    </location>
</feature>
<name>A0A7K0K536_9ACTO</name>
<organism evidence="4 5">
    <name type="scientific">Mobiluncus porci</name>
    <dbReference type="NCBI Taxonomy" id="2652278"/>
    <lineage>
        <taxon>Bacteria</taxon>
        <taxon>Bacillati</taxon>
        <taxon>Actinomycetota</taxon>
        <taxon>Actinomycetes</taxon>
        <taxon>Actinomycetales</taxon>
        <taxon>Actinomycetaceae</taxon>
        <taxon>Mobiluncus</taxon>
    </lineage>
</organism>
<feature type="region of interest" description="Disordered" evidence="1">
    <location>
        <begin position="120"/>
        <end position="163"/>
    </location>
</feature>
<dbReference type="InterPro" id="IPR057893">
    <property type="entry name" value="LRV_2"/>
</dbReference>
<evidence type="ECO:0000256" key="2">
    <source>
        <dbReference type="SAM" id="Phobius"/>
    </source>
</evidence>
<accession>A0A7K0K536</accession>
<feature type="compositionally biased region" description="Low complexity" evidence="1">
    <location>
        <begin position="182"/>
        <end position="216"/>
    </location>
</feature>
<evidence type="ECO:0000259" key="3">
    <source>
        <dbReference type="Pfam" id="PF25591"/>
    </source>
</evidence>
<keyword evidence="2" id="KW-0812">Transmembrane</keyword>
<feature type="compositionally biased region" description="Polar residues" evidence="1">
    <location>
        <begin position="151"/>
        <end position="163"/>
    </location>
</feature>
<feature type="transmembrane region" description="Helical" evidence="2">
    <location>
        <begin position="271"/>
        <end position="295"/>
    </location>
</feature>
<dbReference type="AlphaFoldDB" id="A0A7K0K536"/>
<keyword evidence="5" id="KW-1185">Reference proteome</keyword>
<dbReference type="Proteomes" id="UP000442535">
    <property type="component" value="Unassembled WGS sequence"/>
</dbReference>
<dbReference type="EMBL" id="VUMY01000022">
    <property type="protein sequence ID" value="MST50548.1"/>
    <property type="molecule type" value="Genomic_DNA"/>
</dbReference>
<gene>
    <name evidence="4" type="ORF">FYJ63_10000</name>
</gene>
<dbReference type="Pfam" id="PF25591">
    <property type="entry name" value="LRV_2"/>
    <property type="match status" value="1"/>
</dbReference>
<keyword evidence="2" id="KW-0472">Membrane</keyword>
<evidence type="ECO:0000313" key="5">
    <source>
        <dbReference type="Proteomes" id="UP000442535"/>
    </source>
</evidence>
<dbReference type="RefSeq" id="WP_154546327.1">
    <property type="nucleotide sequence ID" value="NZ_VUMY01000022.1"/>
</dbReference>
<protein>
    <recommendedName>
        <fullName evidence="3">Leucine rich repeat variant domain-containing protein</fullName>
    </recommendedName>
</protein>
<evidence type="ECO:0000256" key="1">
    <source>
        <dbReference type="SAM" id="MobiDB-lite"/>
    </source>
</evidence>
<sequence>MSDNISELKNKASNPNTPGLELQQLATNAELRPLIAKNPAAYTGLLDWLAGKNEPEVMAALQERQQMFAAGTAMPMPTVALPADLLVNSDSSNVAGAEHSPDTSTDASPIFAAEALESLPDATGDTPQTNPSDSTETAEAAANTTAFPPTRTSILGNNNPEETTVLSGTAVTSANSAADSAATPAAAADAPSGTAPATTPAASALPPSYAPGSGPSTPTPFTPATAASPVAPPATPPALDQTSVIAPAGFNNPNAAYNQEFEEEEPKSNTILWIIFGFLLIVVIALAVALIMAFLGSRDDSTSETPSQNPGDETSQTTDPKANSQDPSAKPSETAKEPMAPAPAGAIETPALTTLSGNTSCAVSGDMLTCMLKDHEATIESCGPETSVKVTLTDGTPQVSCQPKEAYAPSGGAVQYDQSITTGDFACTSTHDYTECWNTMTGEAFQIARQGYQSFQK</sequence>
<feature type="compositionally biased region" description="Low complexity" evidence="1">
    <location>
        <begin position="135"/>
        <end position="150"/>
    </location>
</feature>
<reference evidence="4 5" key="1">
    <citation type="submission" date="2019-08" db="EMBL/GenBank/DDBJ databases">
        <title>In-depth cultivation of the pig gut microbiome towards novel bacterial diversity and tailored functional studies.</title>
        <authorList>
            <person name="Wylensek D."/>
            <person name="Hitch T.C.A."/>
            <person name="Clavel T."/>
        </authorList>
    </citation>
    <scope>NUCLEOTIDE SEQUENCE [LARGE SCALE GENOMIC DNA]</scope>
    <source>
        <strain evidence="4 5">RF-GAM-744-WT-7</strain>
    </source>
</reference>
<feature type="compositionally biased region" description="Polar residues" evidence="1">
    <location>
        <begin position="303"/>
        <end position="327"/>
    </location>
</feature>
<proteinExistence type="predicted"/>
<feature type="region of interest" description="Disordered" evidence="1">
    <location>
        <begin position="298"/>
        <end position="343"/>
    </location>
</feature>
<feature type="compositionally biased region" description="Polar residues" evidence="1">
    <location>
        <begin position="125"/>
        <end position="134"/>
    </location>
</feature>